<dbReference type="EMBL" id="BDHI01000014">
    <property type="protein sequence ID" value="GCB22533.1"/>
    <property type="molecule type" value="Genomic_DNA"/>
</dbReference>
<dbReference type="InterPro" id="IPR001279">
    <property type="entry name" value="Metallo-B-lactamas"/>
</dbReference>
<dbReference type="InterPro" id="IPR006683">
    <property type="entry name" value="Thioestr_dom"/>
</dbReference>
<dbReference type="Gene3D" id="3.10.129.10">
    <property type="entry name" value="Hotdog Thioesterase"/>
    <property type="match status" value="1"/>
</dbReference>
<dbReference type="PANTHER" id="PTHR47260">
    <property type="entry name" value="UPF0644 PROTEIN PB2B4.06"/>
    <property type="match status" value="1"/>
</dbReference>
<dbReference type="SUPFAM" id="SSF54637">
    <property type="entry name" value="Thioesterase/thiol ester dehydrase-isomerase"/>
    <property type="match status" value="1"/>
</dbReference>
<evidence type="ECO:0000256" key="1">
    <source>
        <dbReference type="SAM" id="MobiDB-lite"/>
    </source>
</evidence>
<accession>A0A401KT95</accession>
<dbReference type="Pfam" id="PF12706">
    <property type="entry name" value="Lactamase_B_2"/>
    <property type="match status" value="1"/>
</dbReference>
<feature type="compositionally biased region" description="Basic and acidic residues" evidence="1">
    <location>
        <begin position="380"/>
        <end position="393"/>
    </location>
</feature>
<dbReference type="CDD" id="cd03443">
    <property type="entry name" value="PaaI_thioesterase"/>
    <property type="match status" value="1"/>
</dbReference>
<dbReference type="PANTHER" id="PTHR47260:SF7">
    <property type="entry name" value="THIOESTERASE FAMILY PROTEIN (AFU_ORTHOLOGUE AFUA_1G10800)"/>
    <property type="match status" value="1"/>
</dbReference>
<feature type="compositionally biased region" description="Polar residues" evidence="1">
    <location>
        <begin position="356"/>
        <end position="373"/>
    </location>
</feature>
<proteinExistence type="predicted"/>
<dbReference type="Pfam" id="PF03061">
    <property type="entry name" value="4HBT"/>
    <property type="match status" value="1"/>
</dbReference>
<feature type="domain" description="Thioesterase" evidence="2">
    <location>
        <begin position="202"/>
        <end position="271"/>
    </location>
</feature>
<keyword evidence="5" id="KW-1185">Reference proteome</keyword>
<dbReference type="Proteomes" id="UP000286921">
    <property type="component" value="Unassembled WGS sequence"/>
</dbReference>
<evidence type="ECO:0000313" key="5">
    <source>
        <dbReference type="Proteomes" id="UP000286921"/>
    </source>
</evidence>
<gene>
    <name evidence="4" type="ORF">AAWM_05418</name>
</gene>
<evidence type="ECO:0000313" key="4">
    <source>
        <dbReference type="EMBL" id="GCB22533.1"/>
    </source>
</evidence>
<reference evidence="4 5" key="1">
    <citation type="submission" date="2016-09" db="EMBL/GenBank/DDBJ databases">
        <title>Aspergillus awamori IFM 58123T.</title>
        <authorList>
            <person name="Kusuya Y."/>
            <person name="Shimizu M."/>
            <person name="Takahashi H."/>
            <person name="Yaguchi T."/>
        </authorList>
    </citation>
    <scope>NUCLEOTIDE SEQUENCE [LARGE SCALE GENOMIC DNA]</scope>
    <source>
        <strain evidence="4 5">IFM 58123</strain>
    </source>
</reference>
<dbReference type="SUPFAM" id="SSF56281">
    <property type="entry name" value="Metallo-hydrolase/oxidoreductase"/>
    <property type="match status" value="1"/>
</dbReference>
<feature type="region of interest" description="Disordered" evidence="1">
    <location>
        <begin position="356"/>
        <end position="394"/>
    </location>
</feature>
<feature type="domain" description="Metallo-beta-lactamase" evidence="3">
    <location>
        <begin position="428"/>
        <end position="641"/>
    </location>
</feature>
<protein>
    <submittedName>
        <fullName evidence="4">Uncharacterized protein CAWG_04269, mitochondrial</fullName>
    </submittedName>
</protein>
<evidence type="ECO:0000259" key="3">
    <source>
        <dbReference type="Pfam" id="PF12706"/>
    </source>
</evidence>
<dbReference type="InterPro" id="IPR029069">
    <property type="entry name" value="HotDog_dom_sf"/>
</dbReference>
<dbReference type="Gene3D" id="3.60.15.10">
    <property type="entry name" value="Ribonuclease Z/Hydroxyacylglutathione hydrolase-like"/>
    <property type="match status" value="1"/>
</dbReference>
<comment type="caution">
    <text evidence="4">The sequence shown here is derived from an EMBL/GenBank/DDBJ whole genome shotgun (WGS) entry which is preliminary data.</text>
</comment>
<dbReference type="InterPro" id="IPR052061">
    <property type="entry name" value="PTE-AB_protein"/>
</dbReference>
<evidence type="ECO:0000259" key="2">
    <source>
        <dbReference type="Pfam" id="PF03061"/>
    </source>
</evidence>
<sequence>MPPVPTMLGSTTMARAVAHALPLSRLPPNQISSLCRGISLSQPLAHRVYSTASAEAASLSSQAPPTRSRFRRFVGFTTLAVVAFTAGLTYQTSKSVSRMMTLSLATDEETLSAFIPHDEFSKEVNDYIRNHPLAVSLRNNPAFTESRPHMKIPEKLRARTLTGGTLAGPDKIVAPPLVFCEEGGKSLVSLFYLGPNLCGHPGIVHGGLLATLLDEAMGRCCFPALPNNVGVTANLNLDYRKPAMAGNYAVLRAETVKVEGRKAWVEGRIETLPEDGKEPVVLVEAKALFIEPKQAARTAGPCLLPIEFHDLEVAFDVTLTPACEHHQNTNASSSLSTSSTIILLAQEYTMAQSITIDPSNLQPPTRHPTSSIDPASELPPAKESRVHPSKPGEENASIYFVGTATTIMRPNFLHAGDHVHLGPGVSSTRRTNPAVDLEELPRIDLVLLSHYHGDHFDQKVEASLRRDLPIVTTPHAKSILTSKGDDSFTRVSSVDVYEQLTVDIKPDQNDAQRQQRPKLRITGMPGKHIPVGKPLEKLNELVGAIPPTNGWMLELGYGDANSFTSGYRIYISGDTLMFDDLKEIPRRYAGQPIDLMLVHLGGTTVPSPAMLPLAMMVTMDAKQGVELIKLIRPQVTIPIHYDDYDVFASSLDDFRAQVQAAGLDGEVVYLDRGEEYQFRVVE</sequence>
<organism evidence="4 5">
    <name type="scientific">Aspergillus awamori</name>
    <name type="common">Black koji mold</name>
    <dbReference type="NCBI Taxonomy" id="105351"/>
    <lineage>
        <taxon>Eukaryota</taxon>
        <taxon>Fungi</taxon>
        <taxon>Dikarya</taxon>
        <taxon>Ascomycota</taxon>
        <taxon>Pezizomycotina</taxon>
        <taxon>Eurotiomycetes</taxon>
        <taxon>Eurotiomycetidae</taxon>
        <taxon>Eurotiales</taxon>
        <taxon>Aspergillaceae</taxon>
        <taxon>Aspergillus</taxon>
    </lineage>
</organism>
<dbReference type="AlphaFoldDB" id="A0A401KT95"/>
<dbReference type="InterPro" id="IPR036866">
    <property type="entry name" value="RibonucZ/Hydroxyglut_hydro"/>
</dbReference>
<name>A0A401KT95_ASPAW</name>